<sequence>MPVFHMLLHKGAFKADLSSEGQFALEAIVLAITTGFTWQ</sequence>
<evidence type="ECO:0000313" key="2">
    <source>
        <dbReference type="Proteomes" id="UP000186720"/>
    </source>
</evidence>
<gene>
    <name evidence="1" type="ORF">RG47T_5183</name>
</gene>
<comment type="caution">
    <text evidence="1">The sequence shown here is derived from an EMBL/GenBank/DDBJ whole genome shotgun (WGS) entry which is preliminary data.</text>
</comment>
<name>A0A1Q6A6Q3_9SPHI</name>
<keyword evidence="2" id="KW-1185">Reference proteome</keyword>
<reference evidence="1 2" key="1">
    <citation type="submission" date="2016-11" db="EMBL/GenBank/DDBJ databases">
        <title>Whole Genome Sequencing of Mucilaginibacter polytrichastri RG4-7(T) isolated from the moss sample.</title>
        <authorList>
            <person name="Li Y."/>
        </authorList>
    </citation>
    <scope>NUCLEOTIDE SEQUENCE [LARGE SCALE GENOMIC DNA]</scope>
    <source>
        <strain evidence="1 2">RG4-7</strain>
    </source>
</reference>
<dbReference type="AlphaFoldDB" id="A0A1Q6A6Q3"/>
<protein>
    <submittedName>
        <fullName evidence="1">Uncharacterized protein</fullName>
    </submittedName>
</protein>
<evidence type="ECO:0000313" key="1">
    <source>
        <dbReference type="EMBL" id="OKS89698.1"/>
    </source>
</evidence>
<accession>A0A1Q6A6Q3</accession>
<proteinExistence type="predicted"/>
<dbReference type="EMBL" id="MPPL01000001">
    <property type="protein sequence ID" value="OKS89698.1"/>
    <property type="molecule type" value="Genomic_DNA"/>
</dbReference>
<organism evidence="1 2">
    <name type="scientific">Mucilaginibacter polytrichastri</name>
    <dbReference type="NCBI Taxonomy" id="1302689"/>
    <lineage>
        <taxon>Bacteria</taxon>
        <taxon>Pseudomonadati</taxon>
        <taxon>Bacteroidota</taxon>
        <taxon>Sphingobacteriia</taxon>
        <taxon>Sphingobacteriales</taxon>
        <taxon>Sphingobacteriaceae</taxon>
        <taxon>Mucilaginibacter</taxon>
    </lineage>
</organism>
<dbReference type="Proteomes" id="UP000186720">
    <property type="component" value="Unassembled WGS sequence"/>
</dbReference>
<dbReference type="STRING" id="1302689.RG47T_5183"/>